<evidence type="ECO:0000313" key="13">
    <source>
        <dbReference type="Proteomes" id="UP000515163"/>
    </source>
</evidence>
<dbReference type="PANTHER" id="PTHR11999">
    <property type="entry name" value="GROUP II PYRIDOXAL-5-PHOSPHATE DECARBOXYLASE"/>
    <property type="match status" value="1"/>
</dbReference>
<dbReference type="GO" id="GO:0019752">
    <property type="term" value="P:carboxylic acid metabolic process"/>
    <property type="evidence" value="ECO:0007669"/>
    <property type="project" value="InterPro"/>
</dbReference>
<dbReference type="KEGG" id="aten:116296486"/>
<sequence>MDAKEFRERGKEMIDYIADYHENIASLRVNPDVKPGFLIDQLPPTAPEKGETFTQVFEDFQRQVMPGITHWSSPHFRAYFPSNTSFPSILGDMLSSAIGGVGFSWDCNPSSTELEIVVLDWLGKMINLPGEFLAMNPEPRSDGKRGGGVIQSTASEAVLVAMLAAKKAALDRLHASFPKESEAMLNEKLVAYSSMESHSSVEKAATITGNKIRSIQTDDQGVLLTQELQETIKADKANGFYPFFVCATLGTTNVCSFDNLEDIGPICKKENMWLHIDAAYAGSFFICPEYRTYMKGVEFADSFNFNAHKNMLTNFDCSPLWVKDRDAIMGALYVKRSYLKNVDTDVVTDFRNWQIPLGRRFRALKLWCVMRCFGVEGIQEHVRHHIRMTKVFEELVVQDDRFEFWPKIPNVGLVCFRLKDSDELTKMLADSINNTGQLFVLSVVFKNKQVIRFHGGVGGKEDHVYEDWNTIRRAADALLDGQG</sequence>
<keyword evidence="5" id="KW-0210">Decarboxylase</keyword>
<comment type="subunit">
    <text evidence="3">Homodimer.</text>
</comment>
<dbReference type="GO" id="GO:0006520">
    <property type="term" value="P:amino acid metabolic process"/>
    <property type="evidence" value="ECO:0007669"/>
    <property type="project" value="InterPro"/>
</dbReference>
<dbReference type="InterPro" id="IPR015424">
    <property type="entry name" value="PyrdxlP-dep_Trfase"/>
</dbReference>
<evidence type="ECO:0000256" key="7">
    <source>
        <dbReference type="ARBA" id="ARBA00023239"/>
    </source>
</evidence>
<accession>A0A6P8HVE2</accession>
<evidence type="ECO:0000256" key="4">
    <source>
        <dbReference type="ARBA" id="ARBA00022584"/>
    </source>
</evidence>
<keyword evidence="7 12" id="KW-0456">Lyase</keyword>
<proteinExistence type="inferred from homology"/>
<evidence type="ECO:0000313" key="14">
    <source>
        <dbReference type="RefSeq" id="XP_031560369.1"/>
    </source>
</evidence>
<dbReference type="InterPro" id="IPR010977">
    <property type="entry name" value="Aromatic_deC"/>
</dbReference>
<organism evidence="13 14">
    <name type="scientific">Actinia tenebrosa</name>
    <name type="common">Australian red waratah sea anemone</name>
    <dbReference type="NCBI Taxonomy" id="6105"/>
    <lineage>
        <taxon>Eukaryota</taxon>
        <taxon>Metazoa</taxon>
        <taxon>Cnidaria</taxon>
        <taxon>Anthozoa</taxon>
        <taxon>Hexacorallia</taxon>
        <taxon>Actiniaria</taxon>
        <taxon>Actiniidae</taxon>
        <taxon>Actinia</taxon>
    </lineage>
</organism>
<comment type="similarity">
    <text evidence="2 12">Belongs to the group II decarboxylase family.</text>
</comment>
<dbReference type="GO" id="GO:0004058">
    <property type="term" value="F:aromatic-L-amino-acid decarboxylase activity"/>
    <property type="evidence" value="ECO:0007669"/>
    <property type="project" value="UniProtKB-EC"/>
</dbReference>
<dbReference type="SUPFAM" id="SSF53383">
    <property type="entry name" value="PLP-dependent transferases"/>
    <property type="match status" value="1"/>
</dbReference>
<evidence type="ECO:0000256" key="10">
    <source>
        <dbReference type="ARBA" id="ARBA00041275"/>
    </source>
</evidence>
<dbReference type="OrthoDB" id="5947997at2759"/>
<dbReference type="FunCoup" id="A0A6P8HVE2">
    <property type="interactions" value="642"/>
</dbReference>
<evidence type="ECO:0000256" key="8">
    <source>
        <dbReference type="ARBA" id="ARBA00038886"/>
    </source>
</evidence>
<evidence type="ECO:0000256" key="12">
    <source>
        <dbReference type="RuleBase" id="RU000382"/>
    </source>
</evidence>
<evidence type="ECO:0000256" key="3">
    <source>
        <dbReference type="ARBA" id="ARBA00011738"/>
    </source>
</evidence>
<dbReference type="EC" id="4.1.1.28" evidence="8"/>
<feature type="modified residue" description="N6-(pyridoxal phosphate)lysine" evidence="11">
    <location>
        <position position="309"/>
    </location>
</feature>
<keyword evidence="4" id="KW-0127">Catecholamine biosynthesis</keyword>
<dbReference type="GeneID" id="116296486"/>
<evidence type="ECO:0000256" key="1">
    <source>
        <dbReference type="ARBA" id="ARBA00001933"/>
    </source>
</evidence>
<dbReference type="Gene3D" id="3.40.640.10">
    <property type="entry name" value="Type I PLP-dependent aspartate aminotransferase-like (Major domain)"/>
    <property type="match status" value="1"/>
</dbReference>
<dbReference type="Pfam" id="PF00282">
    <property type="entry name" value="Pyridoxal_deC"/>
    <property type="match status" value="1"/>
</dbReference>
<dbReference type="Gene3D" id="1.20.1340.10">
    <property type="entry name" value="dopa decarboxylase, N-terminal domain"/>
    <property type="match status" value="1"/>
</dbReference>
<dbReference type="GO" id="GO:0042423">
    <property type="term" value="P:catecholamine biosynthetic process"/>
    <property type="evidence" value="ECO:0007669"/>
    <property type="project" value="UniProtKB-KW"/>
</dbReference>
<dbReference type="InterPro" id="IPR015421">
    <property type="entry name" value="PyrdxlP-dep_Trfase_major"/>
</dbReference>
<dbReference type="Gene3D" id="3.90.1150.10">
    <property type="entry name" value="Aspartate Aminotransferase, domain 1"/>
    <property type="match status" value="1"/>
</dbReference>
<dbReference type="GO" id="GO:0030170">
    <property type="term" value="F:pyridoxal phosphate binding"/>
    <property type="evidence" value="ECO:0007669"/>
    <property type="project" value="InterPro"/>
</dbReference>
<dbReference type="InterPro" id="IPR015422">
    <property type="entry name" value="PyrdxlP-dep_Trfase_small"/>
</dbReference>
<dbReference type="FunFam" id="1.20.1340.10:FF:000001">
    <property type="entry name" value="Histidine decarboxylase"/>
    <property type="match status" value="1"/>
</dbReference>
<dbReference type="AlphaFoldDB" id="A0A6P8HVE2"/>
<dbReference type="InParanoid" id="A0A6P8HVE2"/>
<evidence type="ECO:0000256" key="9">
    <source>
        <dbReference type="ARBA" id="ARBA00040968"/>
    </source>
</evidence>
<dbReference type="RefSeq" id="XP_031560369.1">
    <property type="nucleotide sequence ID" value="XM_031704509.1"/>
</dbReference>
<gene>
    <name evidence="14" type="primary">LOC116296486</name>
</gene>
<dbReference type="InterPro" id="IPR002129">
    <property type="entry name" value="PyrdxlP-dep_de-COase"/>
</dbReference>
<dbReference type="FunFam" id="3.40.640.10:FF:000025">
    <property type="entry name" value="Histidine decarboxylase"/>
    <property type="match status" value="1"/>
</dbReference>
<dbReference type="GO" id="GO:0005737">
    <property type="term" value="C:cytoplasm"/>
    <property type="evidence" value="ECO:0007669"/>
    <property type="project" value="TreeGrafter"/>
</dbReference>
<keyword evidence="6 11" id="KW-0663">Pyridoxal phosphate</keyword>
<evidence type="ECO:0000256" key="5">
    <source>
        <dbReference type="ARBA" id="ARBA00022793"/>
    </source>
</evidence>
<keyword evidence="13" id="KW-1185">Reference proteome</keyword>
<comment type="cofactor">
    <cofactor evidence="1 11 12">
        <name>pyridoxal 5'-phosphate</name>
        <dbReference type="ChEBI" id="CHEBI:597326"/>
    </cofactor>
</comment>
<dbReference type="Proteomes" id="UP000515163">
    <property type="component" value="Unplaced"/>
</dbReference>
<dbReference type="PANTHER" id="PTHR11999:SF167">
    <property type="entry name" value="AROMATIC-L-AMINO-ACID DECARBOXYLASE"/>
    <property type="match status" value="1"/>
</dbReference>
<name>A0A6P8HVE2_ACTTE</name>
<evidence type="ECO:0000256" key="6">
    <source>
        <dbReference type="ARBA" id="ARBA00022898"/>
    </source>
</evidence>
<dbReference type="PRINTS" id="PR00800">
    <property type="entry name" value="YHDCRBOXLASE"/>
</dbReference>
<evidence type="ECO:0000256" key="2">
    <source>
        <dbReference type="ARBA" id="ARBA00009533"/>
    </source>
</evidence>
<evidence type="ECO:0000256" key="11">
    <source>
        <dbReference type="PIRSR" id="PIRSR602129-50"/>
    </source>
</evidence>
<reference evidence="14" key="1">
    <citation type="submission" date="2025-08" db="UniProtKB">
        <authorList>
            <consortium name="RefSeq"/>
        </authorList>
    </citation>
    <scope>IDENTIFICATION</scope>
</reference>
<protein>
    <recommendedName>
        <fullName evidence="9">Aromatic-L-amino-acid decarboxylase</fullName>
        <ecNumber evidence="8">4.1.1.28</ecNumber>
    </recommendedName>
    <alternativeName>
        <fullName evidence="10">DOPA decarboxylase</fullName>
    </alternativeName>
</protein>